<accession>A0A371GXP2</accession>
<dbReference type="GO" id="GO:0008270">
    <property type="term" value="F:zinc ion binding"/>
    <property type="evidence" value="ECO:0007669"/>
    <property type="project" value="UniProtKB-KW"/>
</dbReference>
<feature type="non-terminal residue" evidence="3">
    <location>
        <position position="1"/>
    </location>
</feature>
<dbReference type="AlphaFoldDB" id="A0A371GXP2"/>
<dbReference type="EMBL" id="QJKJ01004184">
    <property type="protein sequence ID" value="RDX95203.1"/>
    <property type="molecule type" value="Genomic_DNA"/>
</dbReference>
<dbReference type="PANTHER" id="PTHR46220">
    <property type="entry name" value="ADP-RIBOSYLATION FACTOR GTPASE-ACTIVATING PROTEIN AGD12"/>
    <property type="match status" value="1"/>
</dbReference>
<protein>
    <submittedName>
        <fullName evidence="3">ADP-ribosylation factor GTPase-activating protein AGD12</fullName>
    </submittedName>
</protein>
<dbReference type="Proteomes" id="UP000257109">
    <property type="component" value="Unassembled WGS sequence"/>
</dbReference>
<dbReference type="Gene3D" id="1.10.220.150">
    <property type="entry name" value="Arf GTPase activating protein"/>
    <property type="match status" value="1"/>
</dbReference>
<dbReference type="InterPro" id="IPR037278">
    <property type="entry name" value="ARFGAP/RecO"/>
</dbReference>
<keyword evidence="4" id="KW-1185">Reference proteome</keyword>
<evidence type="ECO:0000256" key="1">
    <source>
        <dbReference type="PROSITE-ProRule" id="PRU00288"/>
    </source>
</evidence>
<sequence length="126" mass="14274">MSFNFDDNVRWNNPIGTLKPSPASSHRSRSVDFKLTVWIPSFTRRRKLKDLLLQRDNRLCADCNSPDPKWASANIGVFICLKCCGVHRSLGSHISKVNHSHVPPFIGCLILVEGIAAWIEELFFPL</sequence>
<gene>
    <name evidence="3" type="primary">AGD12</name>
    <name evidence="3" type="ORF">CR513_22313</name>
</gene>
<organism evidence="3 4">
    <name type="scientific">Mucuna pruriens</name>
    <name type="common">Velvet bean</name>
    <name type="synonym">Dolichos pruriens</name>
    <dbReference type="NCBI Taxonomy" id="157652"/>
    <lineage>
        <taxon>Eukaryota</taxon>
        <taxon>Viridiplantae</taxon>
        <taxon>Streptophyta</taxon>
        <taxon>Embryophyta</taxon>
        <taxon>Tracheophyta</taxon>
        <taxon>Spermatophyta</taxon>
        <taxon>Magnoliopsida</taxon>
        <taxon>eudicotyledons</taxon>
        <taxon>Gunneridae</taxon>
        <taxon>Pentapetalae</taxon>
        <taxon>rosids</taxon>
        <taxon>fabids</taxon>
        <taxon>Fabales</taxon>
        <taxon>Fabaceae</taxon>
        <taxon>Papilionoideae</taxon>
        <taxon>50 kb inversion clade</taxon>
        <taxon>NPAAA clade</taxon>
        <taxon>indigoferoid/millettioid clade</taxon>
        <taxon>Phaseoleae</taxon>
        <taxon>Mucuna</taxon>
    </lineage>
</organism>
<keyword evidence="1" id="KW-0862">Zinc</keyword>
<evidence type="ECO:0000313" key="4">
    <source>
        <dbReference type="Proteomes" id="UP000257109"/>
    </source>
</evidence>
<dbReference type="OrthoDB" id="10266696at2759"/>
<dbReference type="InterPro" id="IPR001164">
    <property type="entry name" value="ArfGAP_dom"/>
</dbReference>
<proteinExistence type="predicted"/>
<dbReference type="SUPFAM" id="SSF57863">
    <property type="entry name" value="ArfGap/RecO-like zinc finger"/>
    <property type="match status" value="1"/>
</dbReference>
<name>A0A371GXP2_MUCPR</name>
<dbReference type="GO" id="GO:0005096">
    <property type="term" value="F:GTPase activator activity"/>
    <property type="evidence" value="ECO:0007669"/>
    <property type="project" value="InterPro"/>
</dbReference>
<dbReference type="GO" id="GO:0005543">
    <property type="term" value="F:phospholipid binding"/>
    <property type="evidence" value="ECO:0007669"/>
    <property type="project" value="InterPro"/>
</dbReference>
<evidence type="ECO:0000313" key="3">
    <source>
        <dbReference type="EMBL" id="RDX95203.1"/>
    </source>
</evidence>
<comment type="caution">
    <text evidence="3">The sequence shown here is derived from an EMBL/GenBank/DDBJ whole genome shotgun (WGS) entry which is preliminary data.</text>
</comment>
<dbReference type="InterPro" id="IPR038508">
    <property type="entry name" value="ArfGAP_dom_sf"/>
</dbReference>
<keyword evidence="1" id="KW-0479">Metal-binding</keyword>
<dbReference type="Pfam" id="PF01412">
    <property type="entry name" value="ArfGap"/>
    <property type="match status" value="1"/>
</dbReference>
<keyword evidence="1" id="KW-0863">Zinc-finger</keyword>
<dbReference type="SMART" id="SM00105">
    <property type="entry name" value="ArfGap"/>
    <property type="match status" value="1"/>
</dbReference>
<dbReference type="InterPro" id="IPR044518">
    <property type="entry name" value="ARF_GAP_AGD11/12/13"/>
</dbReference>
<feature type="non-terminal residue" evidence="3">
    <location>
        <position position="126"/>
    </location>
</feature>
<reference evidence="3" key="1">
    <citation type="submission" date="2018-05" db="EMBL/GenBank/DDBJ databases">
        <title>Draft genome of Mucuna pruriens seed.</title>
        <authorList>
            <person name="Nnadi N.E."/>
            <person name="Vos R."/>
            <person name="Hasami M.H."/>
            <person name="Devisetty U.K."/>
            <person name="Aguiy J.C."/>
        </authorList>
    </citation>
    <scope>NUCLEOTIDE SEQUENCE [LARGE SCALE GENOMIC DNA]</scope>
    <source>
        <strain evidence="3">JCA_2017</strain>
    </source>
</reference>
<feature type="domain" description="Arf-GAP" evidence="2">
    <location>
        <begin position="45"/>
        <end position="126"/>
    </location>
</feature>
<evidence type="ECO:0000259" key="2">
    <source>
        <dbReference type="PROSITE" id="PS50115"/>
    </source>
</evidence>
<dbReference type="PROSITE" id="PS50115">
    <property type="entry name" value="ARFGAP"/>
    <property type="match status" value="1"/>
</dbReference>
<dbReference type="PRINTS" id="PR00405">
    <property type="entry name" value="REVINTRACTNG"/>
</dbReference>
<dbReference type="PANTHER" id="PTHR46220:SF16">
    <property type="entry name" value="ADP-RIBOSYLATION FACTOR GTPASE-ACTIVATING PROTEIN AGD10"/>
    <property type="match status" value="1"/>
</dbReference>